<proteinExistence type="predicted"/>
<reference evidence="1" key="1">
    <citation type="submission" date="2023-03" db="EMBL/GenBank/DDBJ databases">
        <authorList>
            <person name="Cremers G."/>
            <person name="Picone N."/>
        </authorList>
    </citation>
    <scope>NUCLEOTIDE SEQUENCE</scope>
    <source>
        <strain evidence="1">Sample_alias</strain>
    </source>
</reference>
<dbReference type="EMBL" id="OX458932">
    <property type="protein sequence ID" value="CAI9085248.1"/>
    <property type="molecule type" value="Genomic_DNA"/>
</dbReference>
<evidence type="ECO:0000313" key="1">
    <source>
        <dbReference type="EMBL" id="CAI9085248.1"/>
    </source>
</evidence>
<gene>
    <name evidence="1" type="ORF">MFUM_0870</name>
</gene>
<sequence length="38" mass="4651">MGAVRWNGFHERVYMVWHDLHLHNLHFDLSGFLVQQLF</sequence>
<organism evidence="1 2">
    <name type="scientific">Candidatus Methylacidiphilum fumarolicum</name>
    <dbReference type="NCBI Taxonomy" id="591154"/>
    <lineage>
        <taxon>Bacteria</taxon>
        <taxon>Pseudomonadati</taxon>
        <taxon>Verrucomicrobiota</taxon>
        <taxon>Methylacidiphilae</taxon>
        <taxon>Methylacidiphilales</taxon>
        <taxon>Methylacidiphilaceae</taxon>
        <taxon>Methylacidiphilum (ex Ratnadevi et al. 2023)</taxon>
    </lineage>
</organism>
<evidence type="ECO:0000313" key="2">
    <source>
        <dbReference type="Proteomes" id="UP001161497"/>
    </source>
</evidence>
<keyword evidence="2" id="KW-1185">Reference proteome</keyword>
<accession>A0ABM9IC58</accession>
<protein>
    <submittedName>
        <fullName evidence="1">Uncharacterized protein</fullName>
    </submittedName>
</protein>
<name>A0ABM9IC58_9BACT</name>
<dbReference type="Proteomes" id="UP001161497">
    <property type="component" value="Chromosome"/>
</dbReference>